<keyword evidence="5" id="KW-0500">Molybdenum</keyword>
<proteinExistence type="inferred from homology"/>
<evidence type="ECO:0000256" key="5">
    <source>
        <dbReference type="ARBA" id="ARBA00022505"/>
    </source>
</evidence>
<keyword evidence="9" id="KW-0411">Iron-sulfur</keyword>
<dbReference type="InterPro" id="IPR006657">
    <property type="entry name" value="MoPterin_dinucl-bd_dom"/>
</dbReference>
<comment type="cofactor">
    <cofactor evidence="1">
        <name>Mo-bis(molybdopterin guanine dinucleotide)</name>
        <dbReference type="ChEBI" id="CHEBI:60539"/>
    </cofactor>
</comment>
<evidence type="ECO:0000256" key="7">
    <source>
        <dbReference type="ARBA" id="ARBA00023002"/>
    </source>
</evidence>
<dbReference type="CDD" id="cd02791">
    <property type="entry name" value="MopB_CT_Nitrate-R-NapA-like"/>
    <property type="match status" value="1"/>
</dbReference>
<dbReference type="GO" id="GO:1990204">
    <property type="term" value="C:oxidoreductase complex"/>
    <property type="evidence" value="ECO:0007669"/>
    <property type="project" value="UniProtKB-ARBA"/>
</dbReference>
<dbReference type="InterPro" id="IPR009010">
    <property type="entry name" value="Asp_de-COase-like_dom_sf"/>
</dbReference>
<keyword evidence="7" id="KW-0560">Oxidoreductase</keyword>
<evidence type="ECO:0000256" key="1">
    <source>
        <dbReference type="ARBA" id="ARBA00001942"/>
    </source>
</evidence>
<evidence type="ECO:0000256" key="2">
    <source>
        <dbReference type="ARBA" id="ARBA00001966"/>
    </source>
</evidence>
<gene>
    <name evidence="12" type="ORF">Q4568_02125</name>
</gene>
<dbReference type="GO" id="GO:0016020">
    <property type="term" value="C:membrane"/>
    <property type="evidence" value="ECO:0007669"/>
    <property type="project" value="TreeGrafter"/>
</dbReference>
<evidence type="ECO:0000256" key="4">
    <source>
        <dbReference type="ARBA" id="ARBA00022485"/>
    </source>
</evidence>
<comment type="cofactor">
    <cofactor evidence="2">
        <name>[4Fe-4S] cluster</name>
        <dbReference type="ChEBI" id="CHEBI:49883"/>
    </cofactor>
</comment>
<evidence type="ECO:0000259" key="11">
    <source>
        <dbReference type="SMART" id="SM00926"/>
    </source>
</evidence>
<accession>A0AAW7Y3A4</accession>
<evidence type="ECO:0000256" key="6">
    <source>
        <dbReference type="ARBA" id="ARBA00022723"/>
    </source>
</evidence>
<organism evidence="12 13">
    <name type="scientific">Photobacterium sanguinicancri</name>
    <dbReference type="NCBI Taxonomy" id="875932"/>
    <lineage>
        <taxon>Bacteria</taxon>
        <taxon>Pseudomonadati</taxon>
        <taxon>Pseudomonadota</taxon>
        <taxon>Gammaproteobacteria</taxon>
        <taxon>Vibrionales</taxon>
        <taxon>Vibrionaceae</taxon>
        <taxon>Photobacterium</taxon>
    </lineage>
</organism>
<dbReference type="InterPro" id="IPR007419">
    <property type="entry name" value="BFD-like_2Fe2S-bd_dom"/>
</dbReference>
<evidence type="ECO:0000256" key="8">
    <source>
        <dbReference type="ARBA" id="ARBA00023004"/>
    </source>
</evidence>
<dbReference type="EMBL" id="JAUOPU010000002">
    <property type="protein sequence ID" value="MDO6541309.1"/>
    <property type="molecule type" value="Genomic_DNA"/>
</dbReference>
<dbReference type="InterPro" id="IPR006963">
    <property type="entry name" value="Mopterin_OxRdtase_4Fe-4S_dom"/>
</dbReference>
<dbReference type="InterPro" id="IPR050123">
    <property type="entry name" value="Prok_molybdopt-oxidoreductase"/>
</dbReference>
<dbReference type="InterPro" id="IPR041957">
    <property type="entry name" value="CT_Nitrate-R-NapA-like"/>
</dbReference>
<dbReference type="Gene3D" id="3.40.50.740">
    <property type="match status" value="1"/>
</dbReference>
<dbReference type="GO" id="GO:0051539">
    <property type="term" value="F:4 iron, 4 sulfur cluster binding"/>
    <property type="evidence" value="ECO:0007669"/>
    <property type="project" value="UniProtKB-KW"/>
</dbReference>
<feature type="domain" description="4Fe-4S Mo/W bis-MGD-type" evidence="11">
    <location>
        <begin position="3"/>
        <end position="52"/>
    </location>
</feature>
<dbReference type="Proteomes" id="UP001170624">
    <property type="component" value="Unassembled WGS sequence"/>
</dbReference>
<dbReference type="Pfam" id="PF00384">
    <property type="entry name" value="Molybdopterin"/>
    <property type="match status" value="1"/>
</dbReference>
<name>A0AAW7Y3A4_9GAMM</name>
<reference evidence="12" key="1">
    <citation type="submission" date="2023-07" db="EMBL/GenBank/DDBJ databases">
        <title>Genome content predicts the carbon catabolic preferences of heterotrophic bacteria.</title>
        <authorList>
            <person name="Gralka M."/>
        </authorList>
    </citation>
    <scope>NUCLEOTIDE SEQUENCE</scope>
    <source>
        <strain evidence="12">G2M05</strain>
    </source>
</reference>
<dbReference type="Gene3D" id="3.40.228.10">
    <property type="entry name" value="Dimethylsulfoxide Reductase, domain 2"/>
    <property type="match status" value="1"/>
</dbReference>
<dbReference type="AlphaFoldDB" id="A0AAW7Y3A4"/>
<dbReference type="Pfam" id="PF01568">
    <property type="entry name" value="Molydop_binding"/>
    <property type="match status" value="1"/>
</dbReference>
<dbReference type="Gene3D" id="2.20.25.90">
    <property type="entry name" value="ADC-like domains"/>
    <property type="match status" value="1"/>
</dbReference>
<dbReference type="SMART" id="SM00926">
    <property type="entry name" value="Molybdop_Fe4S4"/>
    <property type="match status" value="1"/>
</dbReference>
<evidence type="ECO:0000256" key="10">
    <source>
        <dbReference type="ARBA" id="ARBA00023063"/>
    </source>
</evidence>
<dbReference type="PANTHER" id="PTHR43105:SF9">
    <property type="entry name" value="NADPH-FE(3+) OXIDOREDUCTASE SUBUNIT ALPHA"/>
    <property type="match status" value="1"/>
</dbReference>
<dbReference type="CDD" id="cd02754">
    <property type="entry name" value="MopB_Nitrate-R-NapA-like"/>
    <property type="match status" value="1"/>
</dbReference>
<keyword evidence="10" id="KW-0534">Nitrate assimilation</keyword>
<dbReference type="GO" id="GO:0042128">
    <property type="term" value="P:nitrate assimilation"/>
    <property type="evidence" value="ECO:0007669"/>
    <property type="project" value="UniProtKB-KW"/>
</dbReference>
<evidence type="ECO:0000256" key="9">
    <source>
        <dbReference type="ARBA" id="ARBA00023014"/>
    </source>
</evidence>
<evidence type="ECO:0000313" key="13">
    <source>
        <dbReference type="Proteomes" id="UP001170624"/>
    </source>
</evidence>
<dbReference type="GO" id="GO:0045333">
    <property type="term" value="P:cellular respiration"/>
    <property type="evidence" value="ECO:0007669"/>
    <property type="project" value="UniProtKB-ARBA"/>
</dbReference>
<dbReference type="SUPFAM" id="SSF53706">
    <property type="entry name" value="Formate dehydrogenase/DMSO reductase, domains 1-3"/>
    <property type="match status" value="1"/>
</dbReference>
<dbReference type="Pfam" id="PF04879">
    <property type="entry name" value="Molybdop_Fe4S4"/>
    <property type="match status" value="1"/>
</dbReference>
<evidence type="ECO:0000313" key="12">
    <source>
        <dbReference type="EMBL" id="MDO6541309.1"/>
    </source>
</evidence>
<dbReference type="InterPro" id="IPR041854">
    <property type="entry name" value="BFD-like_2Fe2S-bd_dom_sf"/>
</dbReference>
<dbReference type="Pfam" id="PF04324">
    <property type="entry name" value="Fer2_BFD"/>
    <property type="match status" value="1"/>
</dbReference>
<protein>
    <submittedName>
        <fullName evidence="12">Nitrate reductase</fullName>
    </submittedName>
</protein>
<comment type="similarity">
    <text evidence="3">Belongs to the prokaryotic molybdopterin-containing oxidoreductase family. NasA/NapA/NarB subfamily.</text>
</comment>
<dbReference type="Gene3D" id="1.10.10.1100">
    <property type="entry name" value="BFD-like [2Fe-2S]-binding domain"/>
    <property type="match status" value="1"/>
</dbReference>
<sequence length="953" mass="103533">MQSQNIQSACPYCGVGCGVKICDGKIEGDASHPANQGALCVKGTALADSLNMPSRLLYPKVSQQEVSWDTATSVISDKIQQILVESGPEAIGMYVSGQLLTEDYYVANKLMKGFIGSANIDTNSRLCMSSAVAAHIRAFGEDVVPVTYEDIDDTDLIVIVGANTAWTHPVVFRRIQQAREKNPNVKLVVIDPRKTVTAEQADLFLQIGNDGDVTLFNGLIRYMVDHGAIDHRFVKAHTNGADELLQAVQGPDFLIANLARQLGVDDQVLTTFYRWFSASPTAITVFCQGINQAEDGADKGNAIINCHLLSGKIGKQGAGPFSITGQPNAMGGREVGGLANQLAVHRGFDPDTLSYVRQAWQAPNLAQKAGLKAVDLFDAVARGDIRFLWVIATNPAVSLPNSARVRAALAQCECVVVSDICANTDTAYYADILLPAAGWGEKSGMVTNSERCMTRQRAFMPPPGAAKPDWQILADVGRKLGYETAFSFTSEADIFREYAALTAINKETGFKLDLSALATISDDDYTKWRPTRWPLDQGVTDPQSLYHDGVFATSNAKANLVVPAQLQSYQLQPVPSHTEQHDLTRWWLNTGRQRDQWHTMTRTGHITALAQSEAEPTVYMHPLSVQQAGLTVGQLVVLRAPSSFPLKSTLSVHRSSVEPTVLSDIAYLPDSACSPSIPPAIIVRLQSDEGLRRDQVFMSMHWAGVFGGPNTVNHVVAPTVDTLSGQPAFKSSQVTITPAPDMLHGLYLGDQEPALTDIDYCSYQKSWQSGIWRFAQSKPADCLSSFNPDSAALAMWLKTLLGNERVGNEKRADLPSAQSLLPSVAKRLVIEQSWGYVAVELNMMGKHSVVTGILALSYHPIVLDVATFGELVAKPFSLAPVLTALSHDRQSSRLICSCFRVTDQQIIDAVEKEGVVSLYQLQTQLKCGTNCGSCLPEVEKQFGLVIASVTHNL</sequence>
<dbReference type="GO" id="GO:0046872">
    <property type="term" value="F:metal ion binding"/>
    <property type="evidence" value="ECO:0007669"/>
    <property type="project" value="UniProtKB-KW"/>
</dbReference>
<comment type="caution">
    <text evidence="12">The sequence shown here is derived from an EMBL/GenBank/DDBJ whole genome shotgun (WGS) entry which is preliminary data.</text>
</comment>
<dbReference type="RefSeq" id="WP_303498035.1">
    <property type="nucleotide sequence ID" value="NZ_JAUOPU010000002.1"/>
</dbReference>
<keyword evidence="6" id="KW-0479">Metal-binding</keyword>
<dbReference type="PANTHER" id="PTHR43105">
    <property type="entry name" value="RESPIRATORY NITRATE REDUCTASE"/>
    <property type="match status" value="1"/>
</dbReference>
<dbReference type="InterPro" id="IPR006656">
    <property type="entry name" value="Mopterin_OxRdtase"/>
</dbReference>
<dbReference type="GO" id="GO:0043546">
    <property type="term" value="F:molybdopterin cofactor binding"/>
    <property type="evidence" value="ECO:0007669"/>
    <property type="project" value="InterPro"/>
</dbReference>
<keyword evidence="8" id="KW-0408">Iron</keyword>
<evidence type="ECO:0000256" key="3">
    <source>
        <dbReference type="ARBA" id="ARBA00008747"/>
    </source>
</evidence>
<keyword evidence="4" id="KW-0004">4Fe-4S</keyword>
<dbReference type="Gene3D" id="2.40.40.20">
    <property type="match status" value="1"/>
</dbReference>
<dbReference type="SUPFAM" id="SSF50692">
    <property type="entry name" value="ADC-like"/>
    <property type="match status" value="2"/>
</dbReference>
<dbReference type="GO" id="GO:0016491">
    <property type="term" value="F:oxidoreductase activity"/>
    <property type="evidence" value="ECO:0007669"/>
    <property type="project" value="UniProtKB-KW"/>
</dbReference>